<gene>
    <name evidence="3" type="ORF">HMN09_01093000</name>
</gene>
<keyword evidence="2" id="KW-0732">Signal</keyword>
<dbReference type="Proteomes" id="UP000613580">
    <property type="component" value="Unassembled WGS sequence"/>
</dbReference>
<dbReference type="EMBL" id="JACAZE010000017">
    <property type="protein sequence ID" value="KAF7296240.1"/>
    <property type="molecule type" value="Genomic_DNA"/>
</dbReference>
<evidence type="ECO:0000313" key="4">
    <source>
        <dbReference type="Proteomes" id="UP000613580"/>
    </source>
</evidence>
<dbReference type="InterPro" id="IPR012341">
    <property type="entry name" value="6hp_glycosidase-like_sf"/>
</dbReference>
<dbReference type="InterPro" id="IPR008928">
    <property type="entry name" value="6-hairpin_glycosidase_sf"/>
</dbReference>
<evidence type="ECO:0000256" key="1">
    <source>
        <dbReference type="SAM" id="MobiDB-lite"/>
    </source>
</evidence>
<proteinExistence type="predicted"/>
<dbReference type="PANTHER" id="PTHR31047">
    <property type="entry name" value="MEIOTICALLY UP-REGULATED GENE 157 PROTEIN"/>
    <property type="match status" value="1"/>
</dbReference>
<dbReference type="InterPro" id="IPR008313">
    <property type="entry name" value="GH125"/>
</dbReference>
<comment type="caution">
    <text evidence="3">The sequence shown here is derived from an EMBL/GenBank/DDBJ whole genome shotgun (WGS) entry which is preliminary data.</text>
</comment>
<feature type="signal peptide" evidence="2">
    <location>
        <begin position="1"/>
        <end position="19"/>
    </location>
</feature>
<keyword evidence="4" id="KW-1185">Reference proteome</keyword>
<sequence length="573" mass="62882">MLPRGIVASLLLFLSVMDTAPLGATACMSFAQYSRRPQGNSSTGPLALPYMRPDVGCRTFNSSAVETLVDHLVGRMKDPDLARLFQNTYPNTLDTTIKWFNPDLTFVVTGDIPAEWLRDSSNQFKNYLPLLAYDEPLRELTRGVINLQARYITQYPYCNAFQPPPESGLPPQGGSGDTGAHISPPDDLKIVWTCGYELDSLLSFIQLSRLYYDYSGDTTVFTYDDGKWFKAMESVLKVIEDQTIGTFNEDGNVVSYYNISGPKQQYMKNHGRGPPKAAVGLIGTTYRPSDDVVYFPYNIPHQAMAVVELKGFAALISDLGQAATVAAGTKRRTSSRPDPRQDGTGAEGDAEQEPPPPDLATLLERHSGLRQIALTRSKTVEDALWEYGTVPTKKWGEVFAYEVDGYGGAAIQDDANVPSLISLPYLGFVNTTSDIYKNTRKMLLSPTGSGNPYYAHGPAIRGVSSPHIDEAHVWPMGIVSEVITGTDDQEILDALEWLKNSTTGLGLIHESVHSHNIQGRPAWANSYFGEALVYIAETRPHLLFDDGAGFSVKGLFETELSTDDDLEMGIMGG</sequence>
<feature type="chain" id="PRO_5034809105" description="Glycoside hydrolase family 125 protein" evidence="2">
    <location>
        <begin position="20"/>
        <end position="573"/>
    </location>
</feature>
<dbReference type="Pfam" id="PF06824">
    <property type="entry name" value="Glyco_hydro_125"/>
    <property type="match status" value="1"/>
</dbReference>
<evidence type="ECO:0000256" key="2">
    <source>
        <dbReference type="SAM" id="SignalP"/>
    </source>
</evidence>
<dbReference type="PANTHER" id="PTHR31047:SF1">
    <property type="entry name" value="DUF1237 DOMAIN-CONTAINING PROTEIN"/>
    <property type="match status" value="1"/>
</dbReference>
<dbReference type="GO" id="GO:0005975">
    <property type="term" value="P:carbohydrate metabolic process"/>
    <property type="evidence" value="ECO:0007669"/>
    <property type="project" value="InterPro"/>
</dbReference>
<dbReference type="SUPFAM" id="SSF48208">
    <property type="entry name" value="Six-hairpin glycosidases"/>
    <property type="match status" value="2"/>
</dbReference>
<dbReference type="AlphaFoldDB" id="A0A8H6SB12"/>
<feature type="region of interest" description="Disordered" evidence="1">
    <location>
        <begin position="326"/>
        <end position="360"/>
    </location>
</feature>
<reference evidence="3" key="1">
    <citation type="submission" date="2020-05" db="EMBL/GenBank/DDBJ databases">
        <title>Mycena genomes resolve the evolution of fungal bioluminescence.</title>
        <authorList>
            <person name="Tsai I.J."/>
        </authorList>
    </citation>
    <scope>NUCLEOTIDE SEQUENCE</scope>
    <source>
        <strain evidence="3">110903Hualien_Pintung</strain>
    </source>
</reference>
<dbReference type="PIRSF" id="PIRSF028846">
    <property type="entry name" value="UCP028846"/>
    <property type="match status" value="1"/>
</dbReference>
<dbReference type="GO" id="GO:0003824">
    <property type="term" value="F:catalytic activity"/>
    <property type="evidence" value="ECO:0007669"/>
    <property type="project" value="UniProtKB-ARBA"/>
</dbReference>
<protein>
    <recommendedName>
        <fullName evidence="5">Glycoside hydrolase family 125 protein</fullName>
    </recommendedName>
</protein>
<evidence type="ECO:0008006" key="5">
    <source>
        <dbReference type="Google" id="ProtNLM"/>
    </source>
</evidence>
<dbReference type="OrthoDB" id="7771656at2759"/>
<dbReference type="SMART" id="SM01149">
    <property type="entry name" value="DUF1237"/>
    <property type="match status" value="1"/>
</dbReference>
<accession>A0A8H6SB12</accession>
<organism evidence="3 4">
    <name type="scientific">Mycena chlorophos</name>
    <name type="common">Agaric fungus</name>
    <name type="synonym">Agaricus chlorophos</name>
    <dbReference type="NCBI Taxonomy" id="658473"/>
    <lineage>
        <taxon>Eukaryota</taxon>
        <taxon>Fungi</taxon>
        <taxon>Dikarya</taxon>
        <taxon>Basidiomycota</taxon>
        <taxon>Agaricomycotina</taxon>
        <taxon>Agaricomycetes</taxon>
        <taxon>Agaricomycetidae</taxon>
        <taxon>Agaricales</taxon>
        <taxon>Marasmiineae</taxon>
        <taxon>Mycenaceae</taxon>
        <taxon>Mycena</taxon>
    </lineage>
</organism>
<evidence type="ECO:0000313" key="3">
    <source>
        <dbReference type="EMBL" id="KAF7296240.1"/>
    </source>
</evidence>
<name>A0A8H6SB12_MYCCL</name>
<dbReference type="Gene3D" id="1.50.10.10">
    <property type="match status" value="1"/>
</dbReference>